<keyword evidence="1" id="KW-0812">Transmembrane</keyword>
<evidence type="ECO:0000313" key="2">
    <source>
        <dbReference type="EMBL" id="MFC3121809.1"/>
    </source>
</evidence>
<reference evidence="3" key="1">
    <citation type="journal article" date="2019" name="Int. J. Syst. Evol. Microbiol.">
        <title>The Global Catalogue of Microorganisms (GCM) 10K type strain sequencing project: providing services to taxonomists for standard genome sequencing and annotation.</title>
        <authorList>
            <consortium name="The Broad Institute Genomics Platform"/>
            <consortium name="The Broad Institute Genome Sequencing Center for Infectious Disease"/>
            <person name="Wu L."/>
            <person name="Ma J."/>
        </authorList>
    </citation>
    <scope>NUCLEOTIDE SEQUENCE [LARGE SCALE GENOMIC DNA]</scope>
    <source>
        <strain evidence="3">KCTC 52473</strain>
    </source>
</reference>
<gene>
    <name evidence="2" type="ORF">ACFOHL_09270</name>
</gene>
<proteinExistence type="predicted"/>
<comment type="caution">
    <text evidence="2">The sequence shown here is derived from an EMBL/GenBank/DDBJ whole genome shotgun (WGS) entry which is preliminary data.</text>
</comment>
<dbReference type="RefSeq" id="WP_376919941.1">
    <property type="nucleotide sequence ID" value="NZ_JBHRSW010000014.1"/>
</dbReference>
<name>A0ABV7FR42_9ALTE</name>
<sequence length="56" mass="6546">MKIDRNQNIHDGALPLSRQAPLHQDMMQQLNMVSWRLSLGFHFMLACSLMQMNKMS</sequence>
<protein>
    <submittedName>
        <fullName evidence="2">Uncharacterized protein</fullName>
    </submittedName>
</protein>
<keyword evidence="1" id="KW-0472">Membrane</keyword>
<evidence type="ECO:0000313" key="3">
    <source>
        <dbReference type="Proteomes" id="UP001595478"/>
    </source>
</evidence>
<keyword evidence="1" id="KW-1133">Transmembrane helix</keyword>
<dbReference type="Proteomes" id="UP001595478">
    <property type="component" value="Unassembled WGS sequence"/>
</dbReference>
<evidence type="ECO:0000256" key="1">
    <source>
        <dbReference type="SAM" id="Phobius"/>
    </source>
</evidence>
<organism evidence="2 3">
    <name type="scientific">Agaribacter flavus</name>
    <dbReference type="NCBI Taxonomy" id="1902781"/>
    <lineage>
        <taxon>Bacteria</taxon>
        <taxon>Pseudomonadati</taxon>
        <taxon>Pseudomonadota</taxon>
        <taxon>Gammaproteobacteria</taxon>
        <taxon>Alteromonadales</taxon>
        <taxon>Alteromonadaceae</taxon>
        <taxon>Agaribacter</taxon>
    </lineage>
</organism>
<keyword evidence="3" id="KW-1185">Reference proteome</keyword>
<accession>A0ABV7FR42</accession>
<feature type="transmembrane region" description="Helical" evidence="1">
    <location>
        <begin position="33"/>
        <end position="50"/>
    </location>
</feature>
<dbReference type="EMBL" id="JBHRSW010000014">
    <property type="protein sequence ID" value="MFC3121809.1"/>
    <property type="molecule type" value="Genomic_DNA"/>
</dbReference>